<dbReference type="Proteomes" id="UP000216442">
    <property type="component" value="Unassembled WGS sequence"/>
</dbReference>
<dbReference type="Gene3D" id="3.40.50.2000">
    <property type="entry name" value="Glycogen Phosphorylase B"/>
    <property type="match status" value="2"/>
</dbReference>
<dbReference type="CDD" id="cd03801">
    <property type="entry name" value="GT4_PimA-like"/>
    <property type="match status" value="1"/>
</dbReference>
<dbReference type="RefSeq" id="WP_095490986.1">
    <property type="nucleotide sequence ID" value="NZ_NPKJ01000007.1"/>
</dbReference>
<protein>
    <recommendedName>
        <fullName evidence="1">Glycosyltransferase subfamily 4-like N-terminal domain-containing protein</fullName>
    </recommendedName>
</protein>
<dbReference type="PANTHER" id="PTHR45947:SF3">
    <property type="entry name" value="SULFOQUINOVOSYL TRANSFERASE SQD2"/>
    <property type="match status" value="1"/>
</dbReference>
<evidence type="ECO:0000259" key="1">
    <source>
        <dbReference type="Pfam" id="PF13439"/>
    </source>
</evidence>
<dbReference type="EMBL" id="NPKJ01000007">
    <property type="protein sequence ID" value="PAQ12143.1"/>
    <property type="molecule type" value="Genomic_DNA"/>
</dbReference>
<dbReference type="Pfam" id="PF13439">
    <property type="entry name" value="Glyco_transf_4"/>
    <property type="match status" value="1"/>
</dbReference>
<sequence>MRILTISHFYEAHGGGIERVAGQLCRQFASLGAEAVWAASNADPAPYTEVEAHSLACANPIEKITGLPMPLPGARAIRTLAREVRRCDAVVVHDALYVTSILALLMAKAHRKRVVLIQHIAGVAFSSRVLRSAVALANIVVTRPMLRAADALVFISDSVRHDLVGTPARMPCSLLFNGVDSAVFHPGEGLAPEPDALAGMPIAPGARRILFVGRYVEKKGLRVVRALAASREDLTFLMVGSGPICPAMWGLANVHDLGTQSPQALAALYRSVDLLLLPSVGEGFPLVIQEAMASGLPVVCGEPSNRADPSATDWLCGVTIDLSDAEGSARRCAQAINSLAPTSKERAAMARYALAHYDWRSMAERLLALARGEKPNSPENRGDL</sequence>
<reference evidence="2 3" key="1">
    <citation type="submission" date="2017-08" db="EMBL/GenBank/DDBJ databases">
        <title>Mesorhizobium wenxinae sp. nov., a novel rhizobial species isolated from root nodules of chickpea (Cicer arietinum L.).</title>
        <authorList>
            <person name="Zhang J."/>
        </authorList>
    </citation>
    <scope>NUCLEOTIDE SEQUENCE [LARGE SCALE GENOMIC DNA]</scope>
    <source>
        <strain evidence="2 3">SDW018</strain>
    </source>
</reference>
<dbReference type="InterPro" id="IPR028098">
    <property type="entry name" value="Glyco_trans_4-like_N"/>
</dbReference>
<dbReference type="GO" id="GO:0016757">
    <property type="term" value="F:glycosyltransferase activity"/>
    <property type="evidence" value="ECO:0007669"/>
    <property type="project" value="UniProtKB-ARBA"/>
</dbReference>
<feature type="domain" description="Glycosyltransferase subfamily 4-like N-terminal" evidence="1">
    <location>
        <begin position="15"/>
        <end position="181"/>
    </location>
</feature>
<dbReference type="InterPro" id="IPR050194">
    <property type="entry name" value="Glycosyltransferase_grp1"/>
</dbReference>
<evidence type="ECO:0000313" key="3">
    <source>
        <dbReference type="Proteomes" id="UP000216442"/>
    </source>
</evidence>
<name>A0A271LVG9_9HYPH</name>
<dbReference type="Pfam" id="PF13692">
    <property type="entry name" value="Glyco_trans_1_4"/>
    <property type="match status" value="1"/>
</dbReference>
<comment type="caution">
    <text evidence="2">The sequence shown here is derived from an EMBL/GenBank/DDBJ whole genome shotgun (WGS) entry which is preliminary data.</text>
</comment>
<proteinExistence type="predicted"/>
<evidence type="ECO:0000313" key="2">
    <source>
        <dbReference type="EMBL" id="PAQ12143.1"/>
    </source>
</evidence>
<dbReference type="PANTHER" id="PTHR45947">
    <property type="entry name" value="SULFOQUINOVOSYL TRANSFERASE SQD2"/>
    <property type="match status" value="1"/>
</dbReference>
<accession>A0A271LVG9</accession>
<dbReference type="OrthoDB" id="9807414at2"/>
<organism evidence="2 3">
    <name type="scientific">Mesorhizobium temperatum</name>
    <dbReference type="NCBI Taxonomy" id="241416"/>
    <lineage>
        <taxon>Bacteria</taxon>
        <taxon>Pseudomonadati</taxon>
        <taxon>Pseudomonadota</taxon>
        <taxon>Alphaproteobacteria</taxon>
        <taxon>Hyphomicrobiales</taxon>
        <taxon>Phyllobacteriaceae</taxon>
        <taxon>Mesorhizobium</taxon>
    </lineage>
</organism>
<dbReference type="SUPFAM" id="SSF53756">
    <property type="entry name" value="UDP-Glycosyltransferase/glycogen phosphorylase"/>
    <property type="match status" value="1"/>
</dbReference>
<dbReference type="AlphaFoldDB" id="A0A271LVG9"/>
<keyword evidence="3" id="KW-1185">Reference proteome</keyword>
<gene>
    <name evidence="2" type="ORF">CIT26_01900</name>
</gene>